<reference evidence="3 4" key="1">
    <citation type="journal article" date="2018" name="Front. Microbiol.">
        <title>Genome-Wide Analysis of Corynespora cassiicola Leaf Fall Disease Putative Effectors.</title>
        <authorList>
            <person name="Lopez D."/>
            <person name="Ribeiro S."/>
            <person name="Label P."/>
            <person name="Fumanal B."/>
            <person name="Venisse J.S."/>
            <person name="Kohler A."/>
            <person name="de Oliveira R.R."/>
            <person name="Labutti K."/>
            <person name="Lipzen A."/>
            <person name="Lail K."/>
            <person name="Bauer D."/>
            <person name="Ohm R.A."/>
            <person name="Barry K.W."/>
            <person name="Spatafora J."/>
            <person name="Grigoriev I.V."/>
            <person name="Martin F.M."/>
            <person name="Pujade-Renaud V."/>
        </authorList>
    </citation>
    <scope>NUCLEOTIDE SEQUENCE [LARGE SCALE GENOMIC DNA]</scope>
    <source>
        <strain evidence="3 4">Philippines</strain>
    </source>
</reference>
<keyword evidence="4" id="KW-1185">Reference proteome</keyword>
<dbReference type="AlphaFoldDB" id="A0A2T2N1S9"/>
<keyword evidence="2" id="KW-0472">Membrane</keyword>
<evidence type="ECO:0000313" key="3">
    <source>
        <dbReference type="EMBL" id="PSN59364.1"/>
    </source>
</evidence>
<gene>
    <name evidence="3" type="ORF">BS50DRAFT_259275</name>
</gene>
<dbReference type="EMBL" id="KZ678157">
    <property type="protein sequence ID" value="PSN59364.1"/>
    <property type="molecule type" value="Genomic_DNA"/>
</dbReference>
<accession>A0A2T2N1S9</accession>
<keyword evidence="2" id="KW-1133">Transmembrane helix</keyword>
<dbReference type="Proteomes" id="UP000240883">
    <property type="component" value="Unassembled WGS sequence"/>
</dbReference>
<evidence type="ECO:0000313" key="4">
    <source>
        <dbReference type="Proteomes" id="UP000240883"/>
    </source>
</evidence>
<feature type="region of interest" description="Disordered" evidence="1">
    <location>
        <begin position="93"/>
        <end position="113"/>
    </location>
</feature>
<feature type="compositionally biased region" description="Polar residues" evidence="1">
    <location>
        <begin position="97"/>
        <end position="113"/>
    </location>
</feature>
<keyword evidence="2" id="KW-0812">Transmembrane</keyword>
<feature type="transmembrane region" description="Helical" evidence="2">
    <location>
        <begin position="21"/>
        <end position="48"/>
    </location>
</feature>
<protein>
    <recommendedName>
        <fullName evidence="5">Transmembrane protein</fullName>
    </recommendedName>
</protein>
<sequence length="113" mass="12415">MIVHRQQLAFPQVCQALREPFCVFFFCLLPICLLATAASTLLLVSFLVVDRGLVTFIHGCITKFSSRSREVSSFSPILIATFNQQRATSVAARGLATTPNLRKSSQLSPPDEA</sequence>
<name>A0A2T2N1S9_CORCC</name>
<organism evidence="3 4">
    <name type="scientific">Corynespora cassiicola Philippines</name>
    <dbReference type="NCBI Taxonomy" id="1448308"/>
    <lineage>
        <taxon>Eukaryota</taxon>
        <taxon>Fungi</taxon>
        <taxon>Dikarya</taxon>
        <taxon>Ascomycota</taxon>
        <taxon>Pezizomycotina</taxon>
        <taxon>Dothideomycetes</taxon>
        <taxon>Pleosporomycetidae</taxon>
        <taxon>Pleosporales</taxon>
        <taxon>Corynesporascaceae</taxon>
        <taxon>Corynespora</taxon>
    </lineage>
</organism>
<proteinExistence type="predicted"/>
<evidence type="ECO:0000256" key="1">
    <source>
        <dbReference type="SAM" id="MobiDB-lite"/>
    </source>
</evidence>
<evidence type="ECO:0000256" key="2">
    <source>
        <dbReference type="SAM" id="Phobius"/>
    </source>
</evidence>
<evidence type="ECO:0008006" key="5">
    <source>
        <dbReference type="Google" id="ProtNLM"/>
    </source>
</evidence>